<keyword evidence="6" id="KW-0067">ATP-binding</keyword>
<keyword evidence="2" id="KW-0723">Serine/threonine-protein kinase</keyword>
<accession>A0AAW1ASF7</accession>
<evidence type="ECO:0000256" key="3">
    <source>
        <dbReference type="ARBA" id="ARBA00022679"/>
    </source>
</evidence>
<keyword evidence="4" id="KW-0547">Nucleotide-binding</keyword>
<dbReference type="InterPro" id="IPR016024">
    <property type="entry name" value="ARM-type_fold"/>
</dbReference>
<evidence type="ECO:0000259" key="12">
    <source>
        <dbReference type="PROSITE" id="PS50011"/>
    </source>
</evidence>
<dbReference type="Gene3D" id="1.25.10.10">
    <property type="entry name" value="Leucine-rich Repeat Variant"/>
    <property type="match status" value="1"/>
</dbReference>
<dbReference type="InterPro" id="IPR000719">
    <property type="entry name" value="Prot_kinase_dom"/>
</dbReference>
<keyword evidence="3" id="KW-0808">Transferase</keyword>
<dbReference type="Gene3D" id="1.10.510.10">
    <property type="entry name" value="Transferase(Phosphotransferase) domain 1"/>
    <property type="match status" value="1"/>
</dbReference>
<proteinExistence type="predicted"/>
<dbReference type="SUPFAM" id="SSF48371">
    <property type="entry name" value="ARM repeat"/>
    <property type="match status" value="1"/>
</dbReference>
<dbReference type="AlphaFoldDB" id="A0AAW1ASF7"/>
<dbReference type="EMBL" id="JAOTOJ010000016">
    <property type="protein sequence ID" value="KAK9392366.1"/>
    <property type="molecule type" value="Genomic_DNA"/>
</dbReference>
<dbReference type="Pfam" id="PF00069">
    <property type="entry name" value="Pkinase"/>
    <property type="match status" value="1"/>
</dbReference>
<reference evidence="13 14" key="1">
    <citation type="journal article" date="2024" name="Proc. Natl. Acad. Sci. U.S.A.">
        <title>The genetic regulatory architecture and epigenomic basis for age-related changes in rattlesnake venom.</title>
        <authorList>
            <person name="Hogan M.P."/>
            <person name="Holding M.L."/>
            <person name="Nystrom G.S."/>
            <person name="Colston T.J."/>
            <person name="Bartlett D.A."/>
            <person name="Mason A.J."/>
            <person name="Ellsworth S.A."/>
            <person name="Rautsaw R.M."/>
            <person name="Lawrence K.C."/>
            <person name="Strickland J.L."/>
            <person name="He B."/>
            <person name="Fraser P."/>
            <person name="Margres M.J."/>
            <person name="Gilbert D.M."/>
            <person name="Gibbs H.L."/>
            <person name="Parkinson C.L."/>
            <person name="Rokyta D.R."/>
        </authorList>
    </citation>
    <scope>NUCLEOTIDE SEQUENCE [LARGE SCALE GENOMIC DNA]</scope>
    <source>
        <strain evidence="13">DRR0105</strain>
    </source>
</reference>
<keyword evidence="5 13" id="KW-0418">Kinase</keyword>
<evidence type="ECO:0000256" key="2">
    <source>
        <dbReference type="ARBA" id="ARBA00022527"/>
    </source>
</evidence>
<gene>
    <name evidence="13" type="ORF">NXF25_017210</name>
</gene>
<dbReference type="PANTHER" id="PTHR24363">
    <property type="entry name" value="SERINE/THREONINE PROTEIN KINASE"/>
    <property type="match status" value="1"/>
</dbReference>
<dbReference type="InterPro" id="IPR011009">
    <property type="entry name" value="Kinase-like_dom_sf"/>
</dbReference>
<dbReference type="EC" id="2.7.11.1" evidence="1"/>
<evidence type="ECO:0000256" key="10">
    <source>
        <dbReference type="ARBA" id="ARBA00079669"/>
    </source>
</evidence>
<dbReference type="GO" id="GO:0005524">
    <property type="term" value="F:ATP binding"/>
    <property type="evidence" value="ECO:0007669"/>
    <property type="project" value="UniProtKB-KW"/>
</dbReference>
<comment type="catalytic activity">
    <reaction evidence="7">
        <text>L-threonyl-[protein] + ATP = O-phospho-L-threonyl-[protein] + ADP + H(+)</text>
        <dbReference type="Rhea" id="RHEA:46608"/>
        <dbReference type="Rhea" id="RHEA-COMP:11060"/>
        <dbReference type="Rhea" id="RHEA-COMP:11605"/>
        <dbReference type="ChEBI" id="CHEBI:15378"/>
        <dbReference type="ChEBI" id="CHEBI:30013"/>
        <dbReference type="ChEBI" id="CHEBI:30616"/>
        <dbReference type="ChEBI" id="CHEBI:61977"/>
        <dbReference type="ChEBI" id="CHEBI:456216"/>
        <dbReference type="EC" id="2.7.11.1"/>
    </reaction>
</comment>
<evidence type="ECO:0000256" key="7">
    <source>
        <dbReference type="ARBA" id="ARBA00047899"/>
    </source>
</evidence>
<keyword evidence="14" id="KW-1185">Reference proteome</keyword>
<evidence type="ECO:0000256" key="1">
    <source>
        <dbReference type="ARBA" id="ARBA00012513"/>
    </source>
</evidence>
<evidence type="ECO:0000256" key="5">
    <source>
        <dbReference type="ARBA" id="ARBA00022777"/>
    </source>
</evidence>
<dbReference type="InterPro" id="IPR011989">
    <property type="entry name" value="ARM-like"/>
</dbReference>
<evidence type="ECO:0000256" key="9">
    <source>
        <dbReference type="ARBA" id="ARBA00072818"/>
    </source>
</evidence>
<evidence type="ECO:0000256" key="11">
    <source>
        <dbReference type="ARBA" id="ARBA00081628"/>
    </source>
</evidence>
<evidence type="ECO:0000313" key="13">
    <source>
        <dbReference type="EMBL" id="KAK9392366.1"/>
    </source>
</evidence>
<evidence type="ECO:0000256" key="6">
    <source>
        <dbReference type="ARBA" id="ARBA00022840"/>
    </source>
</evidence>
<name>A0AAW1ASF7_CROAD</name>
<dbReference type="PANTHER" id="PTHR24363:SF0">
    <property type="entry name" value="SERINE_THREONINE KINASE LIKE DOMAIN CONTAINING 1"/>
    <property type="match status" value="1"/>
</dbReference>
<dbReference type="PROSITE" id="PS50011">
    <property type="entry name" value="PROTEIN_KINASE_DOM"/>
    <property type="match status" value="1"/>
</dbReference>
<evidence type="ECO:0000313" key="14">
    <source>
        <dbReference type="Proteomes" id="UP001474421"/>
    </source>
</evidence>
<dbReference type="CDD" id="cd00180">
    <property type="entry name" value="PKc"/>
    <property type="match status" value="1"/>
</dbReference>
<evidence type="ECO:0000256" key="4">
    <source>
        <dbReference type="ARBA" id="ARBA00022741"/>
    </source>
</evidence>
<dbReference type="GO" id="GO:0004674">
    <property type="term" value="F:protein serine/threonine kinase activity"/>
    <property type="evidence" value="ECO:0007669"/>
    <property type="project" value="UniProtKB-KW"/>
</dbReference>
<comment type="caution">
    <text evidence="13">The sequence shown here is derived from an EMBL/GenBank/DDBJ whole genome shotgun (WGS) entry which is preliminary data.</text>
</comment>
<organism evidence="13 14">
    <name type="scientific">Crotalus adamanteus</name>
    <name type="common">Eastern diamondback rattlesnake</name>
    <dbReference type="NCBI Taxonomy" id="8729"/>
    <lineage>
        <taxon>Eukaryota</taxon>
        <taxon>Metazoa</taxon>
        <taxon>Chordata</taxon>
        <taxon>Craniata</taxon>
        <taxon>Vertebrata</taxon>
        <taxon>Euteleostomi</taxon>
        <taxon>Lepidosauria</taxon>
        <taxon>Squamata</taxon>
        <taxon>Bifurcata</taxon>
        <taxon>Unidentata</taxon>
        <taxon>Episquamata</taxon>
        <taxon>Toxicofera</taxon>
        <taxon>Serpentes</taxon>
        <taxon>Colubroidea</taxon>
        <taxon>Viperidae</taxon>
        <taxon>Crotalinae</taxon>
        <taxon>Crotalus</taxon>
    </lineage>
</organism>
<sequence>MLVVESMVKGKDTARKKYMLKKVECIDENQANDALKEVMELLKLKHKNICAYKEFFIIWDNKISSLFLCLVMHHSHHEDLFSRIKAKRLKHDKFPNKAIWMFLGQMVDVLVYLHRLKIFHRNLKPSNILSAGEESFMLCDFSSETLMADEIKWKIRAEEEPDSKCWMAPEALHFSFSDKSDIWSLGSILLDMIACSLSEVKQPVLLLHNIKKEAAALQGALSELKKRKPSLSSLLFLMLKIDPSARPTAEELVENPLIRECLIEAKSPLIKVEKKLPPGFLDIIQTNRIQTILEFMMSYPEVEEAQEKSIERLNSLLNEGKIGVKVFLHLVDPVIDAMNKHNDSLETLLAGFSLLLGITGRAVAQNLNVEILAEEDNLSCLLNLMRTHPDHEELLCMICSLFMMMSSNEAAAVTLRGANIFTDVLTTLCRFAQNKELCLACCGLIWTLAVNVADVAESPLKYATELVSVILHLHLPHVEVAEMAVSAFWALSLHGCIDEVKYEPYSLLLLEAMRQHPDSPVLVKNACLALASLLRTSELAGFRFIVTDQKGNGIILLKDCYQVHREDPEVVENICVLIDEMFKYDEIVVEMVSHSVTDMLIEMKSRFTSSLEIVALSEKALSKLQKKGLLTRHDL</sequence>
<dbReference type="FunFam" id="1.25.10.10:FF:000579">
    <property type="entry name" value="Serine/threonine kinase like domain containing 1"/>
    <property type="match status" value="1"/>
</dbReference>
<dbReference type="Proteomes" id="UP001474421">
    <property type="component" value="Unassembled WGS sequence"/>
</dbReference>
<comment type="catalytic activity">
    <reaction evidence="8">
        <text>L-seryl-[protein] + ATP = O-phospho-L-seryl-[protein] + ADP + H(+)</text>
        <dbReference type="Rhea" id="RHEA:17989"/>
        <dbReference type="Rhea" id="RHEA-COMP:9863"/>
        <dbReference type="Rhea" id="RHEA-COMP:11604"/>
        <dbReference type="ChEBI" id="CHEBI:15378"/>
        <dbReference type="ChEBI" id="CHEBI:29999"/>
        <dbReference type="ChEBI" id="CHEBI:30616"/>
        <dbReference type="ChEBI" id="CHEBI:83421"/>
        <dbReference type="ChEBI" id="CHEBI:456216"/>
        <dbReference type="EC" id="2.7.11.1"/>
    </reaction>
</comment>
<protein>
    <recommendedName>
        <fullName evidence="9">Serine/threonine kinase-like domain-containing protein STKLD1</fullName>
        <ecNumber evidence="1">2.7.11.1</ecNumber>
    </recommendedName>
    <alternativeName>
        <fullName evidence="11">Serine/threonine kinase-like domain-containing protein 1</fullName>
    </alternativeName>
    <alternativeName>
        <fullName evidence="10">Sugen kinase 071</fullName>
    </alternativeName>
</protein>
<evidence type="ECO:0000256" key="8">
    <source>
        <dbReference type="ARBA" id="ARBA00048679"/>
    </source>
</evidence>
<dbReference type="SUPFAM" id="SSF56112">
    <property type="entry name" value="Protein kinase-like (PK-like)"/>
    <property type="match status" value="1"/>
</dbReference>
<feature type="domain" description="Protein kinase" evidence="12">
    <location>
        <begin position="1"/>
        <end position="258"/>
    </location>
</feature>